<keyword evidence="2 5" id="KW-0812">Transmembrane</keyword>
<dbReference type="PROSITE" id="PS50893">
    <property type="entry name" value="ABC_TRANSPORTER_2"/>
    <property type="match status" value="1"/>
</dbReference>
<dbReference type="Proteomes" id="UP000681722">
    <property type="component" value="Unassembled WGS sequence"/>
</dbReference>
<dbReference type="PANTHER" id="PTHR43394:SF18">
    <property type="entry name" value="ABC TRANSPORTER B FAMILY MEMBER 11-LIKE"/>
    <property type="match status" value="1"/>
</dbReference>
<dbReference type="GO" id="GO:0016887">
    <property type="term" value="F:ATP hydrolysis activity"/>
    <property type="evidence" value="ECO:0007669"/>
    <property type="project" value="InterPro"/>
</dbReference>
<dbReference type="OrthoDB" id="6500128at2759"/>
<dbReference type="InterPro" id="IPR039421">
    <property type="entry name" value="Type_1_exporter"/>
</dbReference>
<dbReference type="Pfam" id="PF00005">
    <property type="entry name" value="ABC_tran"/>
    <property type="match status" value="1"/>
</dbReference>
<accession>A0A814QIJ1</accession>
<keyword evidence="3 5" id="KW-1133">Transmembrane helix</keyword>
<dbReference type="GO" id="GO:0005743">
    <property type="term" value="C:mitochondrial inner membrane"/>
    <property type="evidence" value="ECO:0007669"/>
    <property type="project" value="TreeGrafter"/>
</dbReference>
<dbReference type="AlphaFoldDB" id="A0A814QIJ1"/>
<dbReference type="SUPFAM" id="SSF90123">
    <property type="entry name" value="ABC transporter transmembrane region"/>
    <property type="match status" value="1"/>
</dbReference>
<sequence length="639" mass="72132">MEGVPTRSLRRTTKKPSNFDMIVQDALDRACKGRTAIVIAHRLASKRIQNQIYVMDNGMIIEHGDHNTLMSKQGLYYDLMQTQNIQNVTEDTKMHSRLSSVLASVENTDDKENVRSQRRNHSPFITLLKLNSSKWYYILFGCLASICNGSIQPAFAIMLSKIIDIFRECDKQIQKYHMEFYCRIFFILGIIACITKLLQNLFFSCFGAELTKRLRSKTFACMLCQEVGWFDRPENATGALCTRLSADTVAVQTVTGMRIGMILEALAGLGIGLILGFIYCWQLALVIIGFVLFLFIICYSDIYSTNVLNDKKKYLLEQVGMLTIESIQNIHTVKQLTKEDNFVKKYSSLLHQLTRLSKIYQHKAALIFGITMSMCFFILATLFTVATNLIKQNEIKTENIVILQTLQIILGISTTNSFSASGCGKSTIIQLIERFYDVTKGHLIAIVSQEPVLFDLTIRENIAYGDHSRSMEDVTMAEIMDAANKANIHDFIQTLPQGYRTNVGMKGTQLSGGEKQRIAMEIVHYYVIWASGIVQEALERAQFEENRTTIMIAHRLSTIRNCDLICVIGRNGQIIEYGQHNEHFRNFTLNVASAASLIHGPEGEWGIGRDSPGLYMLGIPWGDTMYHDPNVSSPSPSPS</sequence>
<evidence type="ECO:0000256" key="2">
    <source>
        <dbReference type="ARBA" id="ARBA00022692"/>
    </source>
</evidence>
<proteinExistence type="predicted"/>
<organism evidence="8 10">
    <name type="scientific">Didymodactylos carnosus</name>
    <dbReference type="NCBI Taxonomy" id="1234261"/>
    <lineage>
        <taxon>Eukaryota</taxon>
        <taxon>Metazoa</taxon>
        <taxon>Spiralia</taxon>
        <taxon>Gnathifera</taxon>
        <taxon>Rotifera</taxon>
        <taxon>Eurotatoria</taxon>
        <taxon>Bdelloidea</taxon>
        <taxon>Philodinida</taxon>
        <taxon>Philodinidae</taxon>
        <taxon>Didymodactylos</taxon>
    </lineage>
</organism>
<evidence type="ECO:0000313" key="10">
    <source>
        <dbReference type="Proteomes" id="UP000663829"/>
    </source>
</evidence>
<name>A0A814QIJ1_9BILA</name>
<feature type="domain" description="ABC transporter" evidence="6">
    <location>
        <begin position="384"/>
        <end position="596"/>
    </location>
</feature>
<evidence type="ECO:0000259" key="7">
    <source>
        <dbReference type="PROSITE" id="PS50929"/>
    </source>
</evidence>
<dbReference type="Gene3D" id="3.40.50.300">
    <property type="entry name" value="P-loop containing nucleotide triphosphate hydrolases"/>
    <property type="match status" value="3"/>
</dbReference>
<evidence type="ECO:0000256" key="1">
    <source>
        <dbReference type="ARBA" id="ARBA00004141"/>
    </source>
</evidence>
<dbReference type="InterPro" id="IPR036640">
    <property type="entry name" value="ABC1_TM_sf"/>
</dbReference>
<dbReference type="Gene3D" id="1.20.1560.10">
    <property type="entry name" value="ABC transporter type 1, transmembrane domain"/>
    <property type="match status" value="1"/>
</dbReference>
<comment type="caution">
    <text evidence="8">The sequence shown here is derived from an EMBL/GenBank/DDBJ whole genome shotgun (WGS) entry which is preliminary data.</text>
</comment>
<dbReference type="CDD" id="cd18578">
    <property type="entry name" value="ABC_6TM_Pgp_ABCB1_D2_like"/>
    <property type="match status" value="1"/>
</dbReference>
<evidence type="ECO:0000256" key="4">
    <source>
        <dbReference type="ARBA" id="ARBA00023136"/>
    </source>
</evidence>
<evidence type="ECO:0000313" key="8">
    <source>
        <dbReference type="EMBL" id="CAF1119978.1"/>
    </source>
</evidence>
<feature type="transmembrane region" description="Helical" evidence="5">
    <location>
        <begin position="180"/>
        <end position="198"/>
    </location>
</feature>
<feature type="transmembrane region" description="Helical" evidence="5">
    <location>
        <begin position="266"/>
        <end position="299"/>
    </location>
</feature>
<dbReference type="GO" id="GO:0015421">
    <property type="term" value="F:ABC-type oligopeptide transporter activity"/>
    <property type="evidence" value="ECO:0007669"/>
    <property type="project" value="TreeGrafter"/>
</dbReference>
<dbReference type="SUPFAM" id="SSF52540">
    <property type="entry name" value="P-loop containing nucleoside triphosphate hydrolases"/>
    <property type="match status" value="2"/>
</dbReference>
<dbReference type="EMBL" id="CAJNOQ010006017">
    <property type="protein sequence ID" value="CAF1119978.1"/>
    <property type="molecule type" value="Genomic_DNA"/>
</dbReference>
<evidence type="ECO:0000256" key="3">
    <source>
        <dbReference type="ARBA" id="ARBA00022989"/>
    </source>
</evidence>
<dbReference type="InterPro" id="IPR003439">
    <property type="entry name" value="ABC_transporter-like_ATP-bd"/>
</dbReference>
<dbReference type="EMBL" id="CAJOBC010006017">
    <property type="protein sequence ID" value="CAF3883657.1"/>
    <property type="molecule type" value="Genomic_DNA"/>
</dbReference>
<protein>
    <submittedName>
        <fullName evidence="8">Uncharacterized protein</fullName>
    </submittedName>
</protein>
<dbReference type="PANTHER" id="PTHR43394">
    <property type="entry name" value="ATP-DEPENDENT PERMEASE MDL1, MITOCHONDRIAL"/>
    <property type="match status" value="1"/>
</dbReference>
<dbReference type="InterPro" id="IPR027417">
    <property type="entry name" value="P-loop_NTPase"/>
</dbReference>
<feature type="transmembrane region" description="Helical" evidence="5">
    <location>
        <begin position="135"/>
        <end position="159"/>
    </location>
</feature>
<feature type="domain" description="ABC transmembrane type-1" evidence="7">
    <location>
        <begin position="139"/>
        <end position="410"/>
    </location>
</feature>
<reference evidence="8" key="1">
    <citation type="submission" date="2021-02" db="EMBL/GenBank/DDBJ databases">
        <authorList>
            <person name="Nowell W R."/>
        </authorList>
    </citation>
    <scope>NUCLEOTIDE SEQUENCE</scope>
</reference>
<evidence type="ECO:0000256" key="5">
    <source>
        <dbReference type="SAM" id="Phobius"/>
    </source>
</evidence>
<dbReference type="PROSITE" id="PS50929">
    <property type="entry name" value="ABC_TM1F"/>
    <property type="match status" value="1"/>
</dbReference>
<keyword evidence="10" id="KW-1185">Reference proteome</keyword>
<evidence type="ECO:0000259" key="6">
    <source>
        <dbReference type="PROSITE" id="PS50893"/>
    </source>
</evidence>
<evidence type="ECO:0000313" key="9">
    <source>
        <dbReference type="EMBL" id="CAF3883657.1"/>
    </source>
</evidence>
<dbReference type="InterPro" id="IPR011527">
    <property type="entry name" value="ABC1_TM_dom"/>
</dbReference>
<dbReference type="GO" id="GO:0005524">
    <property type="term" value="F:ATP binding"/>
    <property type="evidence" value="ECO:0007669"/>
    <property type="project" value="InterPro"/>
</dbReference>
<dbReference type="GO" id="GO:0090374">
    <property type="term" value="P:oligopeptide export from mitochondrion"/>
    <property type="evidence" value="ECO:0007669"/>
    <property type="project" value="TreeGrafter"/>
</dbReference>
<feature type="transmembrane region" description="Helical" evidence="5">
    <location>
        <begin position="364"/>
        <end position="386"/>
    </location>
</feature>
<dbReference type="Pfam" id="PF00664">
    <property type="entry name" value="ABC_membrane"/>
    <property type="match status" value="1"/>
</dbReference>
<keyword evidence="4 5" id="KW-0472">Membrane</keyword>
<comment type="subcellular location">
    <subcellularLocation>
        <location evidence="1">Membrane</location>
        <topology evidence="1">Multi-pass membrane protein</topology>
    </subcellularLocation>
</comment>
<dbReference type="Proteomes" id="UP000663829">
    <property type="component" value="Unassembled WGS sequence"/>
</dbReference>
<gene>
    <name evidence="8" type="ORF">GPM918_LOCUS19643</name>
    <name evidence="9" type="ORF">SRO942_LOCUS19640</name>
</gene>